<dbReference type="InterPro" id="IPR003961">
    <property type="entry name" value="FN3_dom"/>
</dbReference>
<dbReference type="Gene3D" id="2.60.40.10">
    <property type="entry name" value="Immunoglobulins"/>
    <property type="match status" value="1"/>
</dbReference>
<keyword evidence="2" id="KW-0378">Hydrolase</keyword>
<dbReference type="InterPro" id="IPR049166">
    <property type="entry name" value="GH39_cat"/>
</dbReference>
<dbReference type="EMBL" id="CAXKWB010001841">
    <property type="protein sequence ID" value="CAL4065630.1"/>
    <property type="molecule type" value="Genomic_DNA"/>
</dbReference>
<dbReference type="PANTHER" id="PTHR12631">
    <property type="entry name" value="ALPHA-L-IDURONIDASE"/>
    <property type="match status" value="1"/>
</dbReference>
<protein>
    <recommendedName>
        <fullName evidence="11">Alpha-L-iduronidase</fullName>
    </recommendedName>
</protein>
<dbReference type="InterPro" id="IPR013783">
    <property type="entry name" value="Ig-like_fold"/>
</dbReference>
<dbReference type="InterPro" id="IPR051923">
    <property type="entry name" value="Glycosyl_Hydrolase_39"/>
</dbReference>
<dbReference type="CDD" id="cd00063">
    <property type="entry name" value="FN3"/>
    <property type="match status" value="1"/>
</dbReference>
<comment type="similarity">
    <text evidence="1">Belongs to the glycosyl hydrolase 39 family.</text>
</comment>
<evidence type="ECO:0000256" key="6">
    <source>
        <dbReference type="SAM" id="SignalP"/>
    </source>
</evidence>
<feature type="region of interest" description="Disordered" evidence="5">
    <location>
        <begin position="433"/>
        <end position="459"/>
    </location>
</feature>
<feature type="compositionally biased region" description="Polar residues" evidence="5">
    <location>
        <begin position="433"/>
        <end position="456"/>
    </location>
</feature>
<dbReference type="Gene3D" id="3.20.20.80">
    <property type="entry name" value="Glycosidases"/>
    <property type="match status" value="1"/>
</dbReference>
<dbReference type="InterPro" id="IPR049167">
    <property type="entry name" value="GH39_C"/>
</dbReference>
<name>A0AAV2PUM6_MEGNR</name>
<dbReference type="InterPro" id="IPR036116">
    <property type="entry name" value="FN3_sf"/>
</dbReference>
<feature type="signal peptide" evidence="6">
    <location>
        <begin position="1"/>
        <end position="17"/>
    </location>
</feature>
<feature type="active site" description="Proton donor" evidence="4">
    <location>
        <position position="195"/>
    </location>
</feature>
<feature type="domain" description="Glycosyl hydrolases family 39 N-terminal catalytic" evidence="7">
    <location>
        <begin position="45"/>
        <end position="418"/>
    </location>
</feature>
<evidence type="ECO:0000256" key="2">
    <source>
        <dbReference type="ARBA" id="ARBA00022801"/>
    </source>
</evidence>
<accession>A0AAV2PUM6</accession>
<evidence type="ECO:0000313" key="10">
    <source>
        <dbReference type="Proteomes" id="UP001497623"/>
    </source>
</evidence>
<proteinExistence type="inferred from homology"/>
<dbReference type="Gene3D" id="2.60.40.1500">
    <property type="entry name" value="Glycosyl hydrolase domain, family 39"/>
    <property type="match status" value="1"/>
</dbReference>
<evidence type="ECO:0000256" key="1">
    <source>
        <dbReference type="ARBA" id="ARBA00008875"/>
    </source>
</evidence>
<evidence type="ECO:0000259" key="8">
    <source>
        <dbReference type="Pfam" id="PF21200"/>
    </source>
</evidence>
<dbReference type="InterPro" id="IPR017853">
    <property type="entry name" value="GH"/>
</dbReference>
<evidence type="ECO:0000259" key="7">
    <source>
        <dbReference type="Pfam" id="PF01229"/>
    </source>
</evidence>
<feature type="chain" id="PRO_5043326655" description="Alpha-L-iduronidase" evidence="6">
    <location>
        <begin position="18"/>
        <end position="703"/>
    </location>
</feature>
<evidence type="ECO:0000256" key="3">
    <source>
        <dbReference type="ARBA" id="ARBA00023295"/>
    </source>
</evidence>
<feature type="compositionally biased region" description="Low complexity" evidence="5">
    <location>
        <begin position="20"/>
        <end position="32"/>
    </location>
</feature>
<dbReference type="SUPFAM" id="SSF51011">
    <property type="entry name" value="Glycosyl hydrolase domain"/>
    <property type="match status" value="1"/>
</dbReference>
<feature type="region of interest" description="Disordered" evidence="5">
    <location>
        <begin position="20"/>
        <end position="39"/>
    </location>
</feature>
<dbReference type="PRINTS" id="PR00745">
    <property type="entry name" value="GLHYDRLASE39"/>
</dbReference>
<dbReference type="SUPFAM" id="SSF49265">
    <property type="entry name" value="Fibronectin type III"/>
    <property type="match status" value="1"/>
</dbReference>
<evidence type="ECO:0000256" key="4">
    <source>
        <dbReference type="PIRSR" id="PIRSR600514-1"/>
    </source>
</evidence>
<reference evidence="9 10" key="1">
    <citation type="submission" date="2024-05" db="EMBL/GenBank/DDBJ databases">
        <authorList>
            <person name="Wallberg A."/>
        </authorList>
    </citation>
    <scope>NUCLEOTIDE SEQUENCE [LARGE SCALE GENOMIC DNA]</scope>
</reference>
<organism evidence="9 10">
    <name type="scientific">Meganyctiphanes norvegica</name>
    <name type="common">Northern krill</name>
    <name type="synonym">Thysanopoda norvegica</name>
    <dbReference type="NCBI Taxonomy" id="48144"/>
    <lineage>
        <taxon>Eukaryota</taxon>
        <taxon>Metazoa</taxon>
        <taxon>Ecdysozoa</taxon>
        <taxon>Arthropoda</taxon>
        <taxon>Crustacea</taxon>
        <taxon>Multicrustacea</taxon>
        <taxon>Malacostraca</taxon>
        <taxon>Eumalacostraca</taxon>
        <taxon>Eucarida</taxon>
        <taxon>Euphausiacea</taxon>
        <taxon>Euphausiidae</taxon>
        <taxon>Meganyctiphanes</taxon>
    </lineage>
</organism>
<evidence type="ECO:0008006" key="11">
    <source>
        <dbReference type="Google" id="ProtNLM"/>
    </source>
</evidence>
<dbReference type="PANTHER" id="PTHR12631:SF8">
    <property type="entry name" value="ALPHA-L-IDURONIDASE"/>
    <property type="match status" value="1"/>
</dbReference>
<evidence type="ECO:0000256" key="5">
    <source>
        <dbReference type="SAM" id="MobiDB-lite"/>
    </source>
</evidence>
<dbReference type="Proteomes" id="UP001497623">
    <property type="component" value="Unassembled WGS sequence"/>
</dbReference>
<dbReference type="Pfam" id="PF21200">
    <property type="entry name" value="Glyco_hydro_39_C"/>
    <property type="match status" value="1"/>
</dbReference>
<dbReference type="SUPFAM" id="SSF51445">
    <property type="entry name" value="(Trans)glycosidases"/>
    <property type="match status" value="1"/>
</dbReference>
<dbReference type="GO" id="GO:0003940">
    <property type="term" value="F:L-iduronidase activity"/>
    <property type="evidence" value="ECO:0007669"/>
    <property type="project" value="TreeGrafter"/>
</dbReference>
<dbReference type="InterPro" id="IPR000514">
    <property type="entry name" value="Glyco_hydro_39"/>
</dbReference>
<comment type="caution">
    <text evidence="9">The sequence shown here is derived from an EMBL/GenBank/DDBJ whole genome shotgun (WGS) entry which is preliminary data.</text>
</comment>
<dbReference type="Pfam" id="PF01229">
    <property type="entry name" value="Glyco_hydro_39"/>
    <property type="match status" value="1"/>
</dbReference>
<feature type="domain" description="Alpha-L-iduronidase C-terminal" evidence="8">
    <location>
        <begin position="605"/>
        <end position="695"/>
    </location>
</feature>
<gene>
    <name evidence="9" type="ORF">MNOR_LOCUS4925</name>
</gene>
<dbReference type="AlphaFoldDB" id="A0AAV2PUM6"/>
<sequence length="703" mass="78443">MLAILLVIAVATAAAAAATEPLEDSSSSSSSSTTATISEPPARAKVLVDAGHIEKPLEPFWGSTGLCPPDPHSSAGDFLLSLDERQNIALIGSLPHNAVRQVRIHWLLDLVNASISNGIPQWEFSHLDELLDTLHKHQLRPGFELMGNPGGIFTNLENSTQVQWWKDLVYNTANRYAGRYGLPYVESWLWESWNEPDHHDFDNLNITVQGFLNYWDASRAGLDAVSPTMVLGGPGGSCRDPSFSHICWALLDHCDQVGARIDFISFHKKGHEDWEYILEQELATIQKIRDNYPNLRDIPIINDESDFKVGWSRSYDWRSDARYATLMVNSIAGHLSSSIMSYNYHLMSLDNAFLSYQPWIFSQRTLMARFQINSTVPREVHLIKKPSYSIHSLLALLGDQVITSYVSRQDYRLTVLSTCRGCPLTQNTSDFIESSADPATTQTPSVYSRSTPSLEENSSKDYKYNSTEMLLQTSSTINAMSNWESTTVVSYSNGTNNTAISQQMDLTIQLPHQLLGEVLWMVLYSLGGGVAGPYETWMDQGQPKEPTRDQLAQLRASEGATRRGPQSVVGVAGELQLTVNLTSPEVVVVHICRPFDSSPGQVVNVNTLEVTSADVLITWSDENINTRCILSYEVQWAQQEDGPWSRISPGNVTDNNFVFSVDKSNKKSQSSVVGWYRVRAVTYWGTTGEFSDPVYLHQNVLEN</sequence>
<keyword evidence="3" id="KW-0326">Glycosidase</keyword>
<dbReference type="GO" id="GO:0005975">
    <property type="term" value="P:carbohydrate metabolic process"/>
    <property type="evidence" value="ECO:0007669"/>
    <property type="project" value="InterPro"/>
</dbReference>
<keyword evidence="6" id="KW-0732">Signal</keyword>
<evidence type="ECO:0000313" key="9">
    <source>
        <dbReference type="EMBL" id="CAL4065630.1"/>
    </source>
</evidence>
<keyword evidence="10" id="KW-1185">Reference proteome</keyword>